<evidence type="ECO:0000256" key="1">
    <source>
        <dbReference type="ARBA" id="ARBA00006019"/>
    </source>
</evidence>
<dbReference type="PANTHER" id="PTHR11932">
    <property type="entry name" value="CULLIN"/>
    <property type="match status" value="1"/>
</dbReference>
<proteinExistence type="inferred from homology"/>
<dbReference type="Gene3D" id="1.20.1310.10">
    <property type="entry name" value="Cullin Repeats"/>
    <property type="match status" value="2"/>
</dbReference>
<dbReference type="AlphaFoldDB" id="A0A835H368"/>
<sequence length="272" mass="32905">METPRKIIGLEEGWEFMEKGITKLKRIFEGHPEPQFTSEEYMKFYETVYCMCTQKPPYDFSQQVYERYKKTFDEYMDVTVLPSIQEKNDEYMLRELVKRWNNHKVMVWWLSRFFHFLERYYICRFKLQPLNVTSDISFRELVYEIIKVRVTEAVITFINKEREGEQIDQEMLKNVLDIFVKLGMGKMNYYEQDFETALLEDTSVYYSRKVSKWIEDDSCSDYSSKVEECLKQEKDRVSHYLHISSEQKLLEITRHQLLSLTADKSPVEKMSP</sequence>
<gene>
    <name evidence="3" type="ORF">IFM89_004064</name>
</gene>
<dbReference type="FunFam" id="1.20.1310.10:FF:000001">
    <property type="entry name" value="Cullin 3"/>
    <property type="match status" value="1"/>
</dbReference>
<dbReference type="GO" id="GO:0006511">
    <property type="term" value="P:ubiquitin-dependent protein catabolic process"/>
    <property type="evidence" value="ECO:0007669"/>
    <property type="project" value="InterPro"/>
</dbReference>
<dbReference type="OrthoDB" id="27073at2759"/>
<protein>
    <recommendedName>
        <fullName evidence="2">Cullin N-terminal domain-containing protein</fullName>
    </recommendedName>
</protein>
<evidence type="ECO:0000313" key="3">
    <source>
        <dbReference type="EMBL" id="KAF9591379.1"/>
    </source>
</evidence>
<reference evidence="3 4" key="1">
    <citation type="submission" date="2020-10" db="EMBL/GenBank/DDBJ databases">
        <title>The Coptis chinensis genome and diversification of protoberbering-type alkaloids.</title>
        <authorList>
            <person name="Wang B."/>
            <person name="Shu S."/>
            <person name="Song C."/>
            <person name="Liu Y."/>
        </authorList>
    </citation>
    <scope>NUCLEOTIDE SEQUENCE [LARGE SCALE GENOMIC DNA]</scope>
    <source>
        <strain evidence="3">HL-2020</strain>
        <tissue evidence="3">Leaf</tissue>
    </source>
</reference>
<dbReference type="GO" id="GO:0031625">
    <property type="term" value="F:ubiquitin protein ligase binding"/>
    <property type="evidence" value="ECO:0007669"/>
    <property type="project" value="InterPro"/>
</dbReference>
<comment type="caution">
    <text evidence="3">The sequence shown here is derived from an EMBL/GenBank/DDBJ whole genome shotgun (WGS) entry which is preliminary data.</text>
</comment>
<dbReference type="InterPro" id="IPR016159">
    <property type="entry name" value="Cullin_repeat-like_dom_sf"/>
</dbReference>
<dbReference type="Pfam" id="PF00888">
    <property type="entry name" value="Cullin"/>
    <property type="match status" value="1"/>
</dbReference>
<name>A0A835H368_9MAGN</name>
<dbReference type="SUPFAM" id="SSF74788">
    <property type="entry name" value="Cullin repeat-like"/>
    <property type="match status" value="1"/>
</dbReference>
<dbReference type="Proteomes" id="UP000631114">
    <property type="component" value="Unassembled WGS sequence"/>
</dbReference>
<feature type="domain" description="Cullin N-terminal" evidence="2">
    <location>
        <begin position="14"/>
        <end position="262"/>
    </location>
</feature>
<dbReference type="InterPro" id="IPR001373">
    <property type="entry name" value="Cullin_N"/>
</dbReference>
<comment type="similarity">
    <text evidence="1">Belongs to the cullin family.</text>
</comment>
<organism evidence="3 4">
    <name type="scientific">Coptis chinensis</name>
    <dbReference type="NCBI Taxonomy" id="261450"/>
    <lineage>
        <taxon>Eukaryota</taxon>
        <taxon>Viridiplantae</taxon>
        <taxon>Streptophyta</taxon>
        <taxon>Embryophyta</taxon>
        <taxon>Tracheophyta</taxon>
        <taxon>Spermatophyta</taxon>
        <taxon>Magnoliopsida</taxon>
        <taxon>Ranunculales</taxon>
        <taxon>Ranunculaceae</taxon>
        <taxon>Coptidoideae</taxon>
        <taxon>Coptis</taxon>
    </lineage>
</organism>
<accession>A0A835H368</accession>
<dbReference type="InterPro" id="IPR045093">
    <property type="entry name" value="Cullin"/>
</dbReference>
<keyword evidence="4" id="KW-1185">Reference proteome</keyword>
<dbReference type="FunFam" id="1.20.1310.10:FF:000021">
    <property type="entry name" value="Cullin-1, putative"/>
    <property type="match status" value="1"/>
</dbReference>
<dbReference type="EMBL" id="JADFTS010000008">
    <property type="protein sequence ID" value="KAF9591379.1"/>
    <property type="molecule type" value="Genomic_DNA"/>
</dbReference>
<evidence type="ECO:0000313" key="4">
    <source>
        <dbReference type="Proteomes" id="UP000631114"/>
    </source>
</evidence>
<evidence type="ECO:0000259" key="2">
    <source>
        <dbReference type="Pfam" id="PF00888"/>
    </source>
</evidence>